<feature type="transmembrane region" description="Helical" evidence="7">
    <location>
        <begin position="885"/>
        <end position="904"/>
    </location>
</feature>
<feature type="compositionally biased region" description="Polar residues" evidence="6">
    <location>
        <begin position="28"/>
        <end position="45"/>
    </location>
</feature>
<gene>
    <name evidence="11" type="ORF">AZE42_04477</name>
</gene>
<feature type="transmembrane region" description="Helical" evidence="7">
    <location>
        <begin position="824"/>
        <end position="842"/>
    </location>
</feature>
<evidence type="ECO:0000313" key="12">
    <source>
        <dbReference type="Proteomes" id="UP000183567"/>
    </source>
</evidence>
<dbReference type="InterPro" id="IPR018820">
    <property type="entry name" value="BRE4-related_DUF2421"/>
</dbReference>
<sequence>MVPKPSRPQVHIQTDPSDIFDPSDWNIEANSDQPPTSIKRSTESQGGKAESENEKSASVSSSDHPDENQSAEKKIKLPKSLQWIPANSTRSKWKPVIRSALAAWITVVIFVVPRTENLLGQAAFLLIIASFLSPPSDPFMAVLERELIILTFAALGWAWVCLGLMCASLARTQKVPNASLQTIITGEYVEAVPSIILAVFLFVGSVFFLYIKARLGPGPFLAACVFGCICLDISLTTSVLFPYPYYKIGQMIVLPLSFHSAIALISSILVFPQSVSALFTTSLQGVVASLSTVISLHRSHLLEDVTSSLFSHTQITDAADKAEGALPMLAAAARLLKIDIVYARFAPTDYDELHKIVRKLTVRANGMAVYYTLIDPTRERFPVTPAASRPATPSSATPAQSRMPSPMRDQRSPETPTERHVPFIDQELRPSRHRQRLSSRTRSFPVGPASPLHPPRAPKHSQSYQSHHTLLHSSLLHLALSRVPKHKPSEETAVGVFESQRYMDLEATHLSHPASARYTTRTTELLSASCQDLLGMCEEALGSSGAWMGNVRKYRFDFWRRSHEDRIRIHKEEVKKYQDLLEKLTSELDEFTTRKRLTVMDPYRPLFDSNYDALRNDTVPPHRYLFHCYVYQYHLMQFAVLLQDMLKEIIRLETERKKPKLWLPPLPRLFSWTTWEPSDNLERNDDENPETIPGINPAWMTDLGKAVKRDPDALSPRNGLEMAMNWIYRAAVGIGGGNMLFALKAGALTVMLSIPSFLRSTAQFAYSNKFVWAVFMGQLTISRFRGDTTFGLVTRIISTFTGCLIGIIMWYISAGDGRGNPYGLAAVCAVCFPLFFFARLYWPIPPMTNLIIWVTSALVVGYSYQDTHLTVSSSPGWGINLAWRRFVLVTVGVLAAGIFSFFPPSTTIRSYERRTLATTSSELGAIYCSILSYANTHVDEDNSNIIQSLLAIRSKLKRSLVLKENVIYEFSLRGKWPAERYHKILEIQMQIAYLLSHLMSVVEHLEPAWTHAFLRRTRMLDSDFQGDVLAVISLISNALRNGCPLPQISPCPLLDRFMIRHHGLNVVHKESEDNYGLPRTLTVETLENLQYLTFCVGVSTAFGIITRLDRLMLAVKEVVGEQYHIDGVGVGHHSHRRSMGVEMTSPTMSMKATEV</sequence>
<dbReference type="PANTHER" id="PTHR37994">
    <property type="entry name" value="ARAE_2_N DOMAIN-CONTAINING PROTEIN-RELATED"/>
    <property type="match status" value="1"/>
</dbReference>
<evidence type="ECO:0000256" key="1">
    <source>
        <dbReference type="ARBA" id="ARBA00004141"/>
    </source>
</evidence>
<feature type="region of interest" description="Disordered" evidence="6">
    <location>
        <begin position="383"/>
        <end position="462"/>
    </location>
</feature>
<evidence type="ECO:0000256" key="2">
    <source>
        <dbReference type="ARBA" id="ARBA00022692"/>
    </source>
</evidence>
<dbReference type="EMBL" id="LVVM01004553">
    <property type="protein sequence ID" value="OJA12624.1"/>
    <property type="molecule type" value="Genomic_DNA"/>
</dbReference>
<feature type="transmembrane region" description="Helical" evidence="7">
    <location>
        <begin position="95"/>
        <end position="112"/>
    </location>
</feature>
<feature type="compositionally biased region" description="Basic and acidic residues" evidence="6">
    <location>
        <begin position="408"/>
        <end position="430"/>
    </location>
</feature>
<feature type="domain" description="Integral membrane bound transporter" evidence="10">
    <location>
        <begin position="768"/>
        <end position="896"/>
    </location>
</feature>
<evidence type="ECO:0000256" key="5">
    <source>
        <dbReference type="SAM" id="Coils"/>
    </source>
</evidence>
<feature type="compositionally biased region" description="Polar residues" evidence="6">
    <location>
        <begin position="1144"/>
        <end position="1155"/>
    </location>
</feature>
<name>A0A1J8QGX9_9AGAM</name>
<organism evidence="11 12">
    <name type="scientific">Rhizopogon vesiculosus</name>
    <dbReference type="NCBI Taxonomy" id="180088"/>
    <lineage>
        <taxon>Eukaryota</taxon>
        <taxon>Fungi</taxon>
        <taxon>Dikarya</taxon>
        <taxon>Basidiomycota</taxon>
        <taxon>Agaricomycotina</taxon>
        <taxon>Agaricomycetes</taxon>
        <taxon>Agaricomycetidae</taxon>
        <taxon>Boletales</taxon>
        <taxon>Suillineae</taxon>
        <taxon>Rhizopogonaceae</taxon>
        <taxon>Rhizopogon</taxon>
    </lineage>
</organism>
<evidence type="ECO:0000256" key="7">
    <source>
        <dbReference type="SAM" id="Phobius"/>
    </source>
</evidence>
<dbReference type="AlphaFoldDB" id="A0A1J8QGX9"/>
<evidence type="ECO:0000256" key="4">
    <source>
        <dbReference type="ARBA" id="ARBA00023136"/>
    </source>
</evidence>
<feature type="transmembrane region" description="Helical" evidence="7">
    <location>
        <begin position="764"/>
        <end position="781"/>
    </location>
</feature>
<dbReference type="STRING" id="180088.A0A1J8QGX9"/>
<feature type="domain" description="DUF2421" evidence="8">
    <location>
        <begin position="910"/>
        <end position="1123"/>
    </location>
</feature>
<feature type="transmembrane region" description="Helical" evidence="7">
    <location>
        <begin position="147"/>
        <end position="171"/>
    </location>
</feature>
<feature type="transmembrane region" description="Helical" evidence="7">
    <location>
        <begin position="220"/>
        <end position="246"/>
    </location>
</feature>
<accession>A0A1J8QGX9</accession>
<dbReference type="Proteomes" id="UP000183567">
    <property type="component" value="Unassembled WGS sequence"/>
</dbReference>
<dbReference type="InterPro" id="IPR018823">
    <property type="entry name" value="ArAE_2_N"/>
</dbReference>
<feature type="transmembrane region" description="Helical" evidence="7">
    <location>
        <begin position="849"/>
        <end position="865"/>
    </location>
</feature>
<feature type="compositionally biased region" description="Basic and acidic residues" evidence="6">
    <location>
        <begin position="63"/>
        <end position="72"/>
    </location>
</feature>
<dbReference type="InterPro" id="IPR049453">
    <property type="entry name" value="Memb_transporter_dom"/>
</dbReference>
<evidence type="ECO:0000313" key="11">
    <source>
        <dbReference type="EMBL" id="OJA12624.1"/>
    </source>
</evidence>
<evidence type="ECO:0000259" key="10">
    <source>
        <dbReference type="Pfam" id="PF13515"/>
    </source>
</evidence>
<keyword evidence="3 7" id="KW-1133">Transmembrane helix</keyword>
<feature type="region of interest" description="Disordered" evidence="6">
    <location>
        <begin position="1"/>
        <end position="72"/>
    </location>
</feature>
<evidence type="ECO:0008006" key="13">
    <source>
        <dbReference type="Google" id="ProtNLM"/>
    </source>
</evidence>
<keyword evidence="5" id="KW-0175">Coiled coil</keyword>
<proteinExistence type="predicted"/>
<keyword evidence="2 7" id="KW-0812">Transmembrane</keyword>
<keyword evidence="4 7" id="KW-0472">Membrane</keyword>
<evidence type="ECO:0000259" key="9">
    <source>
        <dbReference type="Pfam" id="PF10337"/>
    </source>
</evidence>
<dbReference type="OrthoDB" id="2274698at2759"/>
<feature type="region of interest" description="Disordered" evidence="6">
    <location>
        <begin position="1136"/>
        <end position="1155"/>
    </location>
</feature>
<comment type="caution">
    <text evidence="11">The sequence shown here is derived from an EMBL/GenBank/DDBJ whole genome shotgun (WGS) entry which is preliminary data.</text>
</comment>
<feature type="coiled-coil region" evidence="5">
    <location>
        <begin position="560"/>
        <end position="594"/>
    </location>
</feature>
<feature type="transmembrane region" description="Helical" evidence="7">
    <location>
        <begin position="191"/>
        <end position="211"/>
    </location>
</feature>
<comment type="subcellular location">
    <subcellularLocation>
        <location evidence="1">Membrane</location>
        <topology evidence="1">Multi-pass membrane protein</topology>
    </subcellularLocation>
</comment>
<feature type="domain" description="Putative ER transporter 6TM N-terminal" evidence="9">
    <location>
        <begin position="91"/>
        <end position="378"/>
    </location>
</feature>
<dbReference type="Pfam" id="PF10337">
    <property type="entry name" value="ArAE_2_N"/>
    <property type="match status" value="2"/>
</dbReference>
<evidence type="ECO:0000256" key="3">
    <source>
        <dbReference type="ARBA" id="ARBA00022989"/>
    </source>
</evidence>
<dbReference type="Pfam" id="PF10334">
    <property type="entry name" value="BRE4"/>
    <property type="match status" value="1"/>
</dbReference>
<feature type="transmembrane region" description="Helical" evidence="7">
    <location>
        <begin position="793"/>
        <end position="812"/>
    </location>
</feature>
<feature type="compositionally biased region" description="Low complexity" evidence="6">
    <location>
        <begin position="383"/>
        <end position="399"/>
    </location>
</feature>
<feature type="domain" description="Putative ER transporter 6TM N-terminal" evidence="9">
    <location>
        <begin position="474"/>
        <end position="601"/>
    </location>
</feature>
<protein>
    <recommendedName>
        <fullName evidence="13">DUF2421 domain-containing protein</fullName>
    </recommendedName>
</protein>
<feature type="transmembrane region" description="Helical" evidence="7">
    <location>
        <begin position="726"/>
        <end position="752"/>
    </location>
</feature>
<dbReference type="GO" id="GO:0016020">
    <property type="term" value="C:membrane"/>
    <property type="evidence" value="ECO:0007669"/>
    <property type="project" value="UniProtKB-SubCell"/>
</dbReference>
<evidence type="ECO:0000256" key="6">
    <source>
        <dbReference type="SAM" id="MobiDB-lite"/>
    </source>
</evidence>
<feature type="transmembrane region" description="Helical" evidence="7">
    <location>
        <begin position="118"/>
        <end position="135"/>
    </location>
</feature>
<feature type="transmembrane region" description="Helical" evidence="7">
    <location>
        <begin position="252"/>
        <end position="271"/>
    </location>
</feature>
<reference evidence="11 12" key="1">
    <citation type="submission" date="2016-03" db="EMBL/GenBank/DDBJ databases">
        <title>Comparative genomics of the ectomycorrhizal sister species Rhizopogon vinicolor and Rhizopogon vesiculosus (Basidiomycota: Boletales) reveals a divergence of the mating type B locus.</title>
        <authorList>
            <person name="Mujic A.B."/>
            <person name="Kuo A."/>
            <person name="Tritt A."/>
            <person name="Lipzen A."/>
            <person name="Chen C."/>
            <person name="Johnson J."/>
            <person name="Sharma A."/>
            <person name="Barry K."/>
            <person name="Grigoriev I.V."/>
            <person name="Spatafora J.W."/>
        </authorList>
    </citation>
    <scope>NUCLEOTIDE SEQUENCE [LARGE SCALE GENOMIC DNA]</scope>
    <source>
        <strain evidence="11 12">AM-OR11-056</strain>
    </source>
</reference>
<evidence type="ECO:0000259" key="8">
    <source>
        <dbReference type="Pfam" id="PF10334"/>
    </source>
</evidence>
<dbReference type="PANTHER" id="PTHR37994:SF1">
    <property type="entry name" value="ER TRANSPORTER 6TM N-TERMINAL DOMAIN-CONTAINING PROTEIN"/>
    <property type="match status" value="1"/>
</dbReference>
<keyword evidence="12" id="KW-1185">Reference proteome</keyword>
<dbReference type="Pfam" id="PF13515">
    <property type="entry name" value="FUSC_2"/>
    <property type="match status" value="1"/>
</dbReference>